<evidence type="ECO:0000313" key="2">
    <source>
        <dbReference type="Proteomes" id="UP000789706"/>
    </source>
</evidence>
<dbReference type="Proteomes" id="UP000789706">
    <property type="component" value="Unassembled WGS sequence"/>
</dbReference>
<proteinExistence type="predicted"/>
<evidence type="ECO:0000313" key="1">
    <source>
        <dbReference type="EMBL" id="CAG8519263.1"/>
    </source>
</evidence>
<keyword evidence="2" id="KW-1185">Reference proteome</keyword>
<organism evidence="1 2">
    <name type="scientific">Diversispora eburnea</name>
    <dbReference type="NCBI Taxonomy" id="1213867"/>
    <lineage>
        <taxon>Eukaryota</taxon>
        <taxon>Fungi</taxon>
        <taxon>Fungi incertae sedis</taxon>
        <taxon>Mucoromycota</taxon>
        <taxon>Glomeromycotina</taxon>
        <taxon>Glomeromycetes</taxon>
        <taxon>Diversisporales</taxon>
        <taxon>Diversisporaceae</taxon>
        <taxon>Diversispora</taxon>
    </lineage>
</organism>
<reference evidence="1" key="1">
    <citation type="submission" date="2021-06" db="EMBL/GenBank/DDBJ databases">
        <authorList>
            <person name="Kallberg Y."/>
            <person name="Tangrot J."/>
            <person name="Rosling A."/>
        </authorList>
    </citation>
    <scope>NUCLEOTIDE SEQUENCE</scope>
    <source>
        <strain evidence="1">AZ414A</strain>
    </source>
</reference>
<name>A0A9N9F9M6_9GLOM</name>
<feature type="non-terminal residue" evidence="1">
    <location>
        <position position="48"/>
    </location>
</feature>
<protein>
    <submittedName>
        <fullName evidence="1">4267_t:CDS:1</fullName>
    </submittedName>
</protein>
<sequence>HPDIALIRGQNNCSAALASINCNSNVTLVTAHFLLFPFIELLERLATS</sequence>
<gene>
    <name evidence="1" type="ORF">DEBURN_LOCUS5575</name>
</gene>
<dbReference type="EMBL" id="CAJVPK010000505">
    <property type="protein sequence ID" value="CAG8519263.1"/>
    <property type="molecule type" value="Genomic_DNA"/>
</dbReference>
<comment type="caution">
    <text evidence="1">The sequence shown here is derived from an EMBL/GenBank/DDBJ whole genome shotgun (WGS) entry which is preliminary data.</text>
</comment>
<accession>A0A9N9F9M6</accession>
<dbReference type="AlphaFoldDB" id="A0A9N9F9M6"/>